<keyword evidence="2" id="KW-1185">Reference proteome</keyword>
<dbReference type="InterPro" id="IPR025234">
    <property type="entry name" value="YjzH-like"/>
</dbReference>
<proteinExistence type="predicted"/>
<sequence>MFRSPGARAASNVQYRTPNVSFMKWQYTTAQFITSGLGDESGAGDLETALNQLGADGWELVSTTLYHNLEAQQDVVLLVFKRPAA</sequence>
<dbReference type="Proteomes" id="UP001272242">
    <property type="component" value="Unassembled WGS sequence"/>
</dbReference>
<protein>
    <submittedName>
        <fullName evidence="1">DUF4177 domain-containing protein</fullName>
    </submittedName>
</protein>
<name>A0ABU5F1B5_9BACT</name>
<evidence type="ECO:0000313" key="1">
    <source>
        <dbReference type="EMBL" id="MDY3561196.1"/>
    </source>
</evidence>
<comment type="caution">
    <text evidence="1">The sequence shown here is derived from an EMBL/GenBank/DDBJ whole genome shotgun (WGS) entry which is preliminary data.</text>
</comment>
<accession>A0ABU5F1B5</accession>
<evidence type="ECO:0000313" key="2">
    <source>
        <dbReference type="Proteomes" id="UP001272242"/>
    </source>
</evidence>
<dbReference type="RefSeq" id="WP_261185818.1">
    <property type="nucleotide sequence ID" value="NZ_JAXBLV010000189.1"/>
</dbReference>
<organism evidence="1 2">
    <name type="scientific">Gemmata algarum</name>
    <dbReference type="NCBI Taxonomy" id="2975278"/>
    <lineage>
        <taxon>Bacteria</taxon>
        <taxon>Pseudomonadati</taxon>
        <taxon>Planctomycetota</taxon>
        <taxon>Planctomycetia</taxon>
        <taxon>Gemmatales</taxon>
        <taxon>Gemmataceae</taxon>
        <taxon>Gemmata</taxon>
    </lineage>
</organism>
<reference evidence="2" key="1">
    <citation type="journal article" date="2023" name="Mar. Drugs">
        <title>Gemmata algarum, a Novel Planctomycete Isolated from an Algal Mat, Displays Antimicrobial Activity.</title>
        <authorList>
            <person name="Kumar G."/>
            <person name="Kallscheuer N."/>
            <person name="Kashif M."/>
            <person name="Ahamad S."/>
            <person name="Jagadeeshwari U."/>
            <person name="Pannikurungottu S."/>
            <person name="Haufschild T."/>
            <person name="Kabuu M."/>
            <person name="Sasikala C."/>
            <person name="Jogler C."/>
            <person name="Ramana C."/>
        </authorList>
    </citation>
    <scope>NUCLEOTIDE SEQUENCE [LARGE SCALE GENOMIC DNA]</scope>
    <source>
        <strain evidence="2">JC673</strain>
    </source>
</reference>
<dbReference type="EMBL" id="JAXBLV010000189">
    <property type="protein sequence ID" value="MDY3561196.1"/>
    <property type="molecule type" value="Genomic_DNA"/>
</dbReference>
<dbReference type="Pfam" id="PF13783">
    <property type="entry name" value="DUF4177"/>
    <property type="match status" value="1"/>
</dbReference>
<gene>
    <name evidence="1" type="ORF">R5W23_002458</name>
</gene>